<reference evidence="2" key="1">
    <citation type="journal article" date="2020" name="bioRxiv">
        <title>Chromosome-level reference genome of the European wasp spider Argiope bruennichi: a resource for studies on range expansion and evolutionary adaptation.</title>
        <authorList>
            <person name="Sheffer M.M."/>
            <person name="Hoppe A."/>
            <person name="Krehenwinkel H."/>
            <person name="Uhl G."/>
            <person name="Kuss A.W."/>
            <person name="Jensen L."/>
            <person name="Jensen C."/>
            <person name="Gillespie R.G."/>
            <person name="Hoff K.J."/>
            <person name="Prost S."/>
        </authorList>
    </citation>
    <scope>NUCLEOTIDE SEQUENCE</scope>
</reference>
<feature type="region of interest" description="Disordered" evidence="1">
    <location>
        <begin position="95"/>
        <end position="144"/>
    </location>
</feature>
<comment type="caution">
    <text evidence="2">The sequence shown here is derived from an EMBL/GenBank/DDBJ whole genome shotgun (WGS) entry which is preliminary data.</text>
</comment>
<feature type="compositionally biased region" description="Polar residues" evidence="1">
    <location>
        <begin position="134"/>
        <end position="144"/>
    </location>
</feature>
<feature type="compositionally biased region" description="Low complexity" evidence="1">
    <location>
        <begin position="110"/>
        <end position="126"/>
    </location>
</feature>
<name>A0A8T0EE57_ARGBR</name>
<reference evidence="2" key="2">
    <citation type="submission" date="2020-06" db="EMBL/GenBank/DDBJ databases">
        <authorList>
            <person name="Sheffer M."/>
        </authorList>
    </citation>
    <scope>NUCLEOTIDE SEQUENCE</scope>
</reference>
<sequence length="296" mass="31780">MIGCNLKISITFDSSRISRHSTSLMNKISLHYPSSSSRSPFKRTSAIKSVSTSPDTKEYATPTSLDSISPFTGPYISSNVRSSISPTTRILTSASTKVSPSVFDPNTPQSGLSTSSHSSTSISPASKMSKLRLSHTSLSHPGRLSTSLVDEASASTSNSWYSSHTKRLIYSSDDKIHASQDAFKSPLPVKLRYRSSSSPRNSISPPPASFDSTLHTARFSTSSVAEDISSAAFHSTSPSYKTSTLLTSRLSISPIATVGNSISSTVSRQIFNSPTFKRSLSFPDENASSDKQRKST</sequence>
<dbReference type="EMBL" id="JABXBU010002228">
    <property type="protein sequence ID" value="KAF8771286.1"/>
    <property type="molecule type" value="Genomic_DNA"/>
</dbReference>
<keyword evidence="3" id="KW-1185">Reference proteome</keyword>
<protein>
    <submittedName>
        <fullName evidence="2">Uncharacterized protein</fullName>
    </submittedName>
</protein>
<feature type="compositionally biased region" description="Polar residues" evidence="1">
    <location>
        <begin position="95"/>
        <end position="109"/>
    </location>
</feature>
<dbReference type="Proteomes" id="UP000807504">
    <property type="component" value="Unassembled WGS sequence"/>
</dbReference>
<organism evidence="2 3">
    <name type="scientific">Argiope bruennichi</name>
    <name type="common">Wasp spider</name>
    <name type="synonym">Aranea bruennichi</name>
    <dbReference type="NCBI Taxonomy" id="94029"/>
    <lineage>
        <taxon>Eukaryota</taxon>
        <taxon>Metazoa</taxon>
        <taxon>Ecdysozoa</taxon>
        <taxon>Arthropoda</taxon>
        <taxon>Chelicerata</taxon>
        <taxon>Arachnida</taxon>
        <taxon>Araneae</taxon>
        <taxon>Araneomorphae</taxon>
        <taxon>Entelegynae</taxon>
        <taxon>Araneoidea</taxon>
        <taxon>Araneidae</taxon>
        <taxon>Argiope</taxon>
    </lineage>
</organism>
<dbReference type="AlphaFoldDB" id="A0A8T0EE57"/>
<proteinExistence type="predicted"/>
<feature type="region of interest" description="Disordered" evidence="1">
    <location>
        <begin position="32"/>
        <end position="65"/>
    </location>
</feature>
<gene>
    <name evidence="2" type="ORF">HNY73_018725</name>
</gene>
<evidence type="ECO:0000313" key="2">
    <source>
        <dbReference type="EMBL" id="KAF8771286.1"/>
    </source>
</evidence>
<accession>A0A8T0EE57</accession>
<evidence type="ECO:0000256" key="1">
    <source>
        <dbReference type="SAM" id="MobiDB-lite"/>
    </source>
</evidence>
<feature type="region of interest" description="Disordered" evidence="1">
    <location>
        <begin position="276"/>
        <end position="296"/>
    </location>
</feature>
<evidence type="ECO:0000313" key="3">
    <source>
        <dbReference type="Proteomes" id="UP000807504"/>
    </source>
</evidence>